<evidence type="ECO:0000313" key="2">
    <source>
        <dbReference type="Proteomes" id="UP001516588"/>
    </source>
</evidence>
<gene>
    <name evidence="1" type="ORF">INF20_02940</name>
</gene>
<protein>
    <submittedName>
        <fullName evidence="1">Uncharacterized protein</fullName>
    </submittedName>
</protein>
<dbReference type="Proteomes" id="UP001516588">
    <property type="component" value="Unassembled WGS sequence"/>
</dbReference>
<reference evidence="1 2" key="1">
    <citation type="submission" date="2020-10" db="EMBL/GenBank/DDBJ databases">
        <title>ChiBAC.</title>
        <authorList>
            <person name="Zenner C."/>
            <person name="Hitch T.C.A."/>
            <person name="Clavel T."/>
        </authorList>
    </citation>
    <scope>NUCLEOTIDE SEQUENCE [LARGE SCALE GENOMIC DNA]</scope>
    <source>
        <strain evidence="1 2">DSM 108706</strain>
    </source>
</reference>
<name>A0ABR9QWJ2_9FIRM</name>
<proteinExistence type="predicted"/>
<evidence type="ECO:0000313" key="1">
    <source>
        <dbReference type="EMBL" id="MBE5035234.1"/>
    </source>
</evidence>
<keyword evidence="2" id="KW-1185">Reference proteome</keyword>
<comment type="caution">
    <text evidence="1">The sequence shown here is derived from an EMBL/GenBank/DDBJ whole genome shotgun (WGS) entry which is preliminary data.</text>
</comment>
<dbReference type="RefSeq" id="WP_226384902.1">
    <property type="nucleotide sequence ID" value="NZ_JADCKA010000003.1"/>
</dbReference>
<accession>A0ABR9QWJ2</accession>
<dbReference type="EMBL" id="JADCKA010000003">
    <property type="protein sequence ID" value="MBE5035234.1"/>
    <property type="molecule type" value="Genomic_DNA"/>
</dbReference>
<sequence>MLKRKILVTIIIVSCILMNYQLIISTANTKNIKSAALTETEIEIKSSEKPTRLWNIQNLGKYTFSCGSNNNTYWYSDYKLFGKTTYQIFINNKGKNDLTIMCENGSNVYLLRTIQSKTSEYLTLTNMSASTQFYIKCRGSNMTGYIK</sequence>
<organism evidence="1 2">
    <name type="scientific">Gallibacter intestinalis</name>
    <dbReference type="NCBI Taxonomy" id="2779356"/>
    <lineage>
        <taxon>Bacteria</taxon>
        <taxon>Bacillati</taxon>
        <taxon>Bacillota</taxon>
        <taxon>Clostridia</taxon>
        <taxon>Eubacteriales</taxon>
        <taxon>Eubacteriaceae</taxon>
        <taxon>Gallibacter</taxon>
    </lineage>
</organism>